<evidence type="ECO:0000313" key="2">
    <source>
        <dbReference type="EMBL" id="EAA22537.1"/>
    </source>
</evidence>
<dbReference type="EMBL" id="AABL01000850">
    <property type="protein sequence ID" value="EAA22537.1"/>
    <property type="molecule type" value="Genomic_DNA"/>
</dbReference>
<keyword evidence="1" id="KW-1133">Transmembrane helix</keyword>
<keyword evidence="1" id="KW-0812">Transmembrane</keyword>
<name>Q7RK90_PLAYO</name>
<dbReference type="InterPro" id="IPR021626">
    <property type="entry name" value="PfUIS3"/>
</dbReference>
<dbReference type="Pfam" id="PF11567">
    <property type="entry name" value="PfUIS3"/>
    <property type="match status" value="1"/>
</dbReference>
<comment type="caution">
    <text evidence="2">The sequence shown here is derived from an EMBL/GenBank/DDBJ whole genome shotgun (WGS) entry which is preliminary data.</text>
</comment>
<dbReference type="AlphaFoldDB" id="Q7RK90"/>
<protein>
    <submittedName>
        <fullName evidence="2">Early transcribed membrane protein family</fullName>
    </submittedName>
</protein>
<dbReference type="Pfam" id="PF09716">
    <property type="entry name" value="ETRAMP"/>
    <property type="match status" value="1"/>
</dbReference>
<accession>Q7RK90</accession>
<dbReference type="InParanoid" id="Q7RK90"/>
<dbReference type="InterPro" id="IPR038403">
    <property type="entry name" value="PfUIS3_sf"/>
</dbReference>
<keyword evidence="3" id="KW-1185">Reference proteome</keyword>
<evidence type="ECO:0000256" key="1">
    <source>
        <dbReference type="SAM" id="Phobius"/>
    </source>
</evidence>
<dbReference type="FunCoup" id="Q7RK90">
    <property type="interactions" value="457"/>
</dbReference>
<sequence>MPQFFTCIIYINKYFRTNKKYMKVYKMNTLKVFFVFYVLYITTFFFNPCFCEDADYYSEIDDGALDSIDTAIKKKKKRKSVAIALLSSGLVASVIGVLYYMYKSHNKGRHDWNKGFNFFPFNKQTEYKQPDGEKPSTSTKYEEPLGVNKVNIKGKLKENNNDIDVPLKRFNTFMDNVKLAAKHHFSNLSNEQQKYLIKDYDYLRKIVQTLDENKDVNISRAQEDIAVLGVEHFLKEQYQPK</sequence>
<keyword evidence="1" id="KW-0472">Membrane</keyword>
<reference evidence="2 3" key="1">
    <citation type="journal article" date="2002" name="Nature">
        <title>Genome sequence and comparative analysis of the model rodent malaria parasite Plasmodium yoelii yoelii.</title>
        <authorList>
            <person name="Carlton J.M."/>
            <person name="Angiuoli S.V."/>
            <person name="Suh B.B."/>
            <person name="Kooij T.W."/>
            <person name="Pertea M."/>
            <person name="Silva J.C."/>
            <person name="Ermolaeva M.D."/>
            <person name="Allen J.E."/>
            <person name="Selengut J.D."/>
            <person name="Koo H.L."/>
            <person name="Peterson J.D."/>
            <person name="Pop M."/>
            <person name="Kosack D.S."/>
            <person name="Shumway M.F."/>
            <person name="Bidwell S.L."/>
            <person name="Shallom S.J."/>
            <person name="van Aken S.E."/>
            <person name="Riedmuller S.B."/>
            <person name="Feldblyum T.V."/>
            <person name="Cho J.K."/>
            <person name="Quackenbush J."/>
            <person name="Sedegah M."/>
            <person name="Shoaibi A."/>
            <person name="Cummings L.M."/>
            <person name="Florens L."/>
            <person name="Yates J.R."/>
            <person name="Raine J.D."/>
            <person name="Sinden R.E."/>
            <person name="Harris M.A."/>
            <person name="Cunningham D.A."/>
            <person name="Preiser P.R."/>
            <person name="Bergman L.W."/>
            <person name="Vaidya A.B."/>
            <person name="van Lin L.H."/>
            <person name="Janse C.J."/>
            <person name="Waters A.P."/>
            <person name="Smith H.O."/>
            <person name="White O.R."/>
            <person name="Salzberg S.L."/>
            <person name="Venter J.C."/>
            <person name="Fraser C.M."/>
            <person name="Hoffman S.L."/>
            <person name="Gardner M.J."/>
            <person name="Carucci D.J."/>
        </authorList>
    </citation>
    <scope>NUCLEOTIDE SEQUENCE [LARGE SCALE GENOMIC DNA]</scope>
    <source>
        <strain evidence="2 3">17XNL</strain>
    </source>
</reference>
<feature type="transmembrane region" description="Helical" evidence="1">
    <location>
        <begin position="29"/>
        <end position="46"/>
    </location>
</feature>
<dbReference type="PaxDb" id="73239-Q7RK90"/>
<dbReference type="Proteomes" id="UP000008553">
    <property type="component" value="Unassembled WGS sequence"/>
</dbReference>
<organism evidence="2 3">
    <name type="scientific">Plasmodium yoelii yoelii</name>
    <dbReference type="NCBI Taxonomy" id="73239"/>
    <lineage>
        <taxon>Eukaryota</taxon>
        <taxon>Sar</taxon>
        <taxon>Alveolata</taxon>
        <taxon>Apicomplexa</taxon>
        <taxon>Aconoidasida</taxon>
        <taxon>Haemosporida</taxon>
        <taxon>Plasmodiidae</taxon>
        <taxon>Plasmodium</taxon>
        <taxon>Plasmodium (Vinckeia)</taxon>
    </lineage>
</organism>
<dbReference type="Gene3D" id="1.20.58.1330">
    <property type="entry name" value="Plasmodium falciparum UIS3 membrane protein"/>
    <property type="match status" value="1"/>
</dbReference>
<gene>
    <name evidence="2" type="ORF">PY03011</name>
</gene>
<proteinExistence type="predicted"/>
<feature type="transmembrane region" description="Helical" evidence="1">
    <location>
        <begin position="81"/>
        <end position="102"/>
    </location>
</feature>
<evidence type="ECO:0000313" key="3">
    <source>
        <dbReference type="Proteomes" id="UP000008553"/>
    </source>
</evidence>